<gene>
    <name evidence="1" type="ORF">ILYODFUR_017519</name>
</gene>
<dbReference type="Proteomes" id="UP001482620">
    <property type="component" value="Unassembled WGS sequence"/>
</dbReference>
<dbReference type="EMBL" id="JAHRIQ010024826">
    <property type="protein sequence ID" value="MEQ2229303.1"/>
    <property type="molecule type" value="Genomic_DNA"/>
</dbReference>
<accession>A0ABV0TBR9</accession>
<comment type="caution">
    <text evidence="1">The sequence shown here is derived from an EMBL/GenBank/DDBJ whole genome shotgun (WGS) entry which is preliminary data.</text>
</comment>
<reference evidence="1 2" key="1">
    <citation type="submission" date="2021-06" db="EMBL/GenBank/DDBJ databases">
        <authorList>
            <person name="Palmer J.M."/>
        </authorList>
    </citation>
    <scope>NUCLEOTIDE SEQUENCE [LARGE SCALE GENOMIC DNA]</scope>
    <source>
        <strain evidence="2">if_2019</strain>
        <tissue evidence="1">Muscle</tissue>
    </source>
</reference>
<sequence>MHKYQMRNIRITNDSREKSKAILNQLEPNSVPHSPVLQGSSWNSWKDSVKHKSLILGKRKKGSKVPLKQKALLHISNVRYEEDTILVTETGKTPSSKGRSFMFSVCTVCMCALLCT</sequence>
<evidence type="ECO:0000313" key="1">
    <source>
        <dbReference type="EMBL" id="MEQ2229303.1"/>
    </source>
</evidence>
<organism evidence="1 2">
    <name type="scientific">Ilyodon furcidens</name>
    <name type="common">goldbreast splitfin</name>
    <dbReference type="NCBI Taxonomy" id="33524"/>
    <lineage>
        <taxon>Eukaryota</taxon>
        <taxon>Metazoa</taxon>
        <taxon>Chordata</taxon>
        <taxon>Craniata</taxon>
        <taxon>Vertebrata</taxon>
        <taxon>Euteleostomi</taxon>
        <taxon>Actinopterygii</taxon>
        <taxon>Neopterygii</taxon>
        <taxon>Teleostei</taxon>
        <taxon>Neoteleostei</taxon>
        <taxon>Acanthomorphata</taxon>
        <taxon>Ovalentaria</taxon>
        <taxon>Atherinomorphae</taxon>
        <taxon>Cyprinodontiformes</taxon>
        <taxon>Goodeidae</taxon>
        <taxon>Ilyodon</taxon>
    </lineage>
</organism>
<protein>
    <submittedName>
        <fullName evidence="1">Uncharacterized protein</fullName>
    </submittedName>
</protein>
<proteinExistence type="predicted"/>
<evidence type="ECO:0000313" key="2">
    <source>
        <dbReference type="Proteomes" id="UP001482620"/>
    </source>
</evidence>
<name>A0ABV0TBR9_9TELE</name>
<keyword evidence="2" id="KW-1185">Reference proteome</keyword>